<evidence type="ECO:0000313" key="2">
    <source>
        <dbReference type="Proteomes" id="UP000232587"/>
    </source>
</evidence>
<dbReference type="EMBL" id="PHUF01000005">
    <property type="protein sequence ID" value="PKB14234.1"/>
    <property type="molecule type" value="Genomic_DNA"/>
</dbReference>
<evidence type="ECO:0000313" key="1">
    <source>
        <dbReference type="EMBL" id="PKB14234.1"/>
    </source>
</evidence>
<comment type="caution">
    <text evidence="1">The sequence shown here is derived from an EMBL/GenBank/DDBJ whole genome shotgun (WGS) entry which is preliminary data.</text>
</comment>
<sequence length="197" mass="19876">MPDTGPSGDAVDSLLIDVRANTQGFQSDIQAMRGSFDGTLVDGFAKAGTVLERGLLGAIRKGSLGFDDLKRIAFNAIDAIAAQALNGLLGSLGRGSGGGLLGGALNLGGLLGSILGLPGRATGGPVSPHRGYLVGERGPEFFVPTSAGRIETGLSGPARDVKVSITIAAPHGTSAPQALQRSGRQVASAVRRALTDY</sequence>
<organism evidence="1 2">
    <name type="scientific">Novosphingobium kunmingense</name>
    <dbReference type="NCBI Taxonomy" id="1211806"/>
    <lineage>
        <taxon>Bacteria</taxon>
        <taxon>Pseudomonadati</taxon>
        <taxon>Pseudomonadota</taxon>
        <taxon>Alphaproteobacteria</taxon>
        <taxon>Sphingomonadales</taxon>
        <taxon>Sphingomonadaceae</taxon>
        <taxon>Novosphingobium</taxon>
    </lineage>
</organism>
<keyword evidence="2" id="KW-1185">Reference proteome</keyword>
<dbReference type="Proteomes" id="UP000232587">
    <property type="component" value="Unassembled WGS sequence"/>
</dbReference>
<proteinExistence type="predicted"/>
<dbReference type="OrthoDB" id="7996304at2"/>
<reference evidence="1 2" key="1">
    <citation type="submission" date="2017-11" db="EMBL/GenBank/DDBJ databases">
        <title>Genomic Encyclopedia of Type Strains, Phase III (KMG-III): the genomes of soil and plant-associated and newly described type strains.</title>
        <authorList>
            <person name="Whitman W."/>
        </authorList>
    </citation>
    <scope>NUCLEOTIDE SEQUENCE [LARGE SCALE GENOMIC DNA]</scope>
    <source>
        <strain evidence="1 2">CGMCC 1.12274</strain>
    </source>
</reference>
<evidence type="ECO:0008006" key="3">
    <source>
        <dbReference type="Google" id="ProtNLM"/>
    </source>
</evidence>
<dbReference type="AlphaFoldDB" id="A0A2N0H5N2"/>
<name>A0A2N0H5N2_9SPHN</name>
<dbReference type="RefSeq" id="WP_100868053.1">
    <property type="nucleotide sequence ID" value="NZ_PHUF01000005.1"/>
</dbReference>
<accession>A0A2N0H5N2</accession>
<gene>
    <name evidence="1" type="ORF">B0I00_2866</name>
</gene>
<protein>
    <recommendedName>
        <fullName evidence="3">Tail tape measure protein</fullName>
    </recommendedName>
</protein>